<reference evidence="3" key="1">
    <citation type="journal article" date="2021" name="BMC Genomics">
        <title>Chromosome-level genome assembly and manually-curated proteome of model necrotroph Parastagonospora nodorum Sn15 reveals a genome-wide trove of candidate effector homologs, and redundancy of virulence-related functions within an accessory chromosome.</title>
        <authorList>
            <person name="Bertazzoni S."/>
            <person name="Jones D.A.B."/>
            <person name="Phan H.T."/>
            <person name="Tan K.-C."/>
            <person name="Hane J.K."/>
        </authorList>
    </citation>
    <scope>NUCLEOTIDE SEQUENCE [LARGE SCALE GENOMIC DNA]</scope>
    <source>
        <strain evidence="3">SN15 / ATCC MYA-4574 / FGSC 10173)</strain>
    </source>
</reference>
<organism evidence="2 3">
    <name type="scientific">Phaeosphaeria nodorum (strain SN15 / ATCC MYA-4574 / FGSC 10173)</name>
    <name type="common">Glume blotch fungus</name>
    <name type="synonym">Parastagonospora nodorum</name>
    <dbReference type="NCBI Taxonomy" id="321614"/>
    <lineage>
        <taxon>Eukaryota</taxon>
        <taxon>Fungi</taxon>
        <taxon>Dikarya</taxon>
        <taxon>Ascomycota</taxon>
        <taxon>Pezizomycotina</taxon>
        <taxon>Dothideomycetes</taxon>
        <taxon>Pleosporomycetidae</taxon>
        <taxon>Pleosporales</taxon>
        <taxon>Pleosporineae</taxon>
        <taxon>Phaeosphaeriaceae</taxon>
        <taxon>Parastagonospora</taxon>
    </lineage>
</organism>
<feature type="region of interest" description="Disordered" evidence="1">
    <location>
        <begin position="1"/>
        <end position="22"/>
    </location>
</feature>
<dbReference type="AlphaFoldDB" id="A0A7U2FA02"/>
<dbReference type="Proteomes" id="UP000663193">
    <property type="component" value="Chromosome 12"/>
</dbReference>
<evidence type="ECO:0000256" key="1">
    <source>
        <dbReference type="SAM" id="MobiDB-lite"/>
    </source>
</evidence>
<proteinExistence type="predicted"/>
<protein>
    <submittedName>
        <fullName evidence="2">Uncharacterized protein</fullName>
    </submittedName>
</protein>
<keyword evidence="3" id="KW-1185">Reference proteome</keyword>
<evidence type="ECO:0000313" key="2">
    <source>
        <dbReference type="EMBL" id="QRD01463.1"/>
    </source>
</evidence>
<name>A0A7U2FA02_PHANO</name>
<accession>A0A7U2FA02</accession>
<sequence length="54" mass="6081">MISACQDLSNKRGRPGFDSPSESHMLQASFFWCLFRRGQEWGGGAGRRGWDVFG</sequence>
<evidence type="ECO:0000313" key="3">
    <source>
        <dbReference type="Proteomes" id="UP000663193"/>
    </source>
</evidence>
<dbReference type="EMBL" id="CP069034">
    <property type="protein sequence ID" value="QRD01463.1"/>
    <property type="molecule type" value="Genomic_DNA"/>
</dbReference>
<dbReference type="VEuPathDB" id="FungiDB:JI435_416710"/>
<gene>
    <name evidence="2" type="ORF">JI435_416710</name>
</gene>